<gene>
    <name evidence="1" type="ORF">ZHAS_00016782</name>
</gene>
<dbReference type="OrthoDB" id="7738851at2759"/>
<dbReference type="EMBL" id="KE525341">
    <property type="protein sequence ID" value="KFB48774.1"/>
    <property type="molecule type" value="Genomic_DNA"/>
</dbReference>
<proteinExistence type="predicted"/>
<keyword evidence="3" id="KW-1185">Reference proteome</keyword>
<dbReference type="VEuPathDB" id="VectorBase:ASIS010502"/>
<reference evidence="2" key="2">
    <citation type="submission" date="2020-05" db="UniProtKB">
        <authorList>
            <consortium name="EnsemblMetazoa"/>
        </authorList>
    </citation>
    <scope>IDENTIFICATION</scope>
</reference>
<dbReference type="VEuPathDB" id="VectorBase:ASIC016782"/>
<dbReference type="AlphaFoldDB" id="A0A084WEY0"/>
<protein>
    <submittedName>
        <fullName evidence="1">AGAP005355-PA-like protein</fullName>
    </submittedName>
</protein>
<reference evidence="1 3" key="1">
    <citation type="journal article" date="2014" name="BMC Genomics">
        <title>Genome sequence of Anopheles sinensis provides insight into genetics basis of mosquito competence for malaria parasites.</title>
        <authorList>
            <person name="Zhou D."/>
            <person name="Zhang D."/>
            <person name="Ding G."/>
            <person name="Shi L."/>
            <person name="Hou Q."/>
            <person name="Ye Y."/>
            <person name="Xu Y."/>
            <person name="Zhou H."/>
            <person name="Xiong C."/>
            <person name="Li S."/>
            <person name="Yu J."/>
            <person name="Hong S."/>
            <person name="Yu X."/>
            <person name="Zou P."/>
            <person name="Chen C."/>
            <person name="Chang X."/>
            <person name="Wang W."/>
            <person name="Lv Y."/>
            <person name="Sun Y."/>
            <person name="Ma L."/>
            <person name="Shen B."/>
            <person name="Zhu C."/>
        </authorList>
    </citation>
    <scope>NUCLEOTIDE SEQUENCE [LARGE SCALE GENOMIC DNA]</scope>
</reference>
<evidence type="ECO:0000313" key="3">
    <source>
        <dbReference type="Proteomes" id="UP000030765"/>
    </source>
</evidence>
<name>A0A084WEY0_ANOSI</name>
<dbReference type="EMBL" id="ATLV01023263">
    <property type="status" value="NOT_ANNOTATED_CDS"/>
    <property type="molecule type" value="Genomic_DNA"/>
</dbReference>
<dbReference type="Proteomes" id="UP000030765">
    <property type="component" value="Unassembled WGS sequence"/>
</dbReference>
<evidence type="ECO:0000313" key="1">
    <source>
        <dbReference type="EMBL" id="KFB48774.1"/>
    </source>
</evidence>
<accession>A0A084WEY0</accession>
<dbReference type="OMA" id="HECNRIV"/>
<sequence>MRWIIWRRQSCYRYQLTVIDILVDYIRFRCETLTARQPPTAPSVLLHECNRIVANLFAIFDGSVEPVTLTLLRTPPEPRYTMLLYPVFEAILTDRSVRRCGGTVGTIPSYVRMLLCFKRWRSLAIGRTDKAVIDAQAGHFLPARCPTILTASDVPLLRLLPSVPAAQRVNETRYLMANDLFSLDRCVAQFFRHHRRMSPVAADERQLSGIAPRPATTMANRLVSE</sequence>
<dbReference type="EnsemblMetazoa" id="ASIC016782-RA">
    <property type="protein sequence ID" value="ASIC016782-PA"/>
    <property type="gene ID" value="ASIC016782"/>
</dbReference>
<evidence type="ECO:0000313" key="2">
    <source>
        <dbReference type="EnsemblMetazoa" id="ASIC016782-PA"/>
    </source>
</evidence>
<organism evidence="1">
    <name type="scientific">Anopheles sinensis</name>
    <name type="common">Mosquito</name>
    <dbReference type="NCBI Taxonomy" id="74873"/>
    <lineage>
        <taxon>Eukaryota</taxon>
        <taxon>Metazoa</taxon>
        <taxon>Ecdysozoa</taxon>
        <taxon>Arthropoda</taxon>
        <taxon>Hexapoda</taxon>
        <taxon>Insecta</taxon>
        <taxon>Pterygota</taxon>
        <taxon>Neoptera</taxon>
        <taxon>Endopterygota</taxon>
        <taxon>Diptera</taxon>
        <taxon>Nematocera</taxon>
        <taxon>Culicoidea</taxon>
        <taxon>Culicidae</taxon>
        <taxon>Anophelinae</taxon>
        <taxon>Anopheles</taxon>
    </lineage>
</organism>